<dbReference type="GO" id="GO:0006772">
    <property type="term" value="P:thiamine metabolic process"/>
    <property type="evidence" value="ECO:0007669"/>
    <property type="project" value="UniProtKB-UniRule"/>
</dbReference>
<evidence type="ECO:0000256" key="4">
    <source>
        <dbReference type="ARBA" id="ARBA00022840"/>
    </source>
</evidence>
<evidence type="ECO:0000256" key="3">
    <source>
        <dbReference type="ARBA" id="ARBA00022777"/>
    </source>
</evidence>
<evidence type="ECO:0000313" key="7">
    <source>
        <dbReference type="EMBL" id="EDM50419.1"/>
    </source>
</evidence>
<dbReference type="CDD" id="cd07995">
    <property type="entry name" value="TPK"/>
    <property type="match status" value="1"/>
</dbReference>
<dbReference type="EMBL" id="AAVL02000037">
    <property type="protein sequence ID" value="EDM50419.1"/>
    <property type="molecule type" value="Genomic_DNA"/>
</dbReference>
<dbReference type="STRING" id="411463.EUBVEN_02371"/>
<dbReference type="Pfam" id="PF04263">
    <property type="entry name" value="TPK_catalytic"/>
    <property type="match status" value="1"/>
</dbReference>
<dbReference type="SMART" id="SM00983">
    <property type="entry name" value="TPK_B1_binding"/>
    <property type="match status" value="1"/>
</dbReference>
<dbReference type="GO" id="GO:0004788">
    <property type="term" value="F:thiamine diphosphokinase activity"/>
    <property type="evidence" value="ECO:0007669"/>
    <property type="project" value="UniProtKB-UniRule"/>
</dbReference>
<comment type="caution">
    <text evidence="7">The sequence shown here is derived from an EMBL/GenBank/DDBJ whole genome shotgun (WGS) entry which is preliminary data.</text>
</comment>
<dbReference type="InterPro" id="IPR006282">
    <property type="entry name" value="Thi_PPkinase"/>
</dbReference>
<dbReference type="InterPro" id="IPR036759">
    <property type="entry name" value="TPK_catalytic_sf"/>
</dbReference>
<accession>A5Z9H5</accession>
<dbReference type="GO" id="GO:0009229">
    <property type="term" value="P:thiamine diphosphate biosynthetic process"/>
    <property type="evidence" value="ECO:0007669"/>
    <property type="project" value="InterPro"/>
</dbReference>
<dbReference type="GO" id="GO:0005524">
    <property type="term" value="F:ATP binding"/>
    <property type="evidence" value="ECO:0007669"/>
    <property type="project" value="UniProtKB-KW"/>
</dbReference>
<dbReference type="SUPFAM" id="SSF63862">
    <property type="entry name" value="Thiamin pyrophosphokinase, substrate-binding domain"/>
    <property type="match status" value="1"/>
</dbReference>
<sequence>MLSVERAVESGYNEIEIFGGTGGRIDHTVANFQTMLWASKQNVKIKMTDKNHVYFMITNDTLEIKGKDGADLSVFAFGGDAKGVTIKGGKYQAENVTLTMDNPTAVSNSFIGKKVRISVESGSLLVIAAK</sequence>
<dbReference type="HOGENOM" id="CLU_1934874_0_0_9"/>
<evidence type="ECO:0000259" key="6">
    <source>
        <dbReference type="SMART" id="SM00983"/>
    </source>
</evidence>
<evidence type="ECO:0000256" key="5">
    <source>
        <dbReference type="NCBIfam" id="TIGR01378"/>
    </source>
</evidence>
<dbReference type="PANTHER" id="PTHR41299:SF1">
    <property type="entry name" value="THIAMINE PYROPHOSPHOKINASE"/>
    <property type="match status" value="1"/>
</dbReference>
<reference evidence="7 8" key="1">
    <citation type="submission" date="2007-03" db="EMBL/GenBank/DDBJ databases">
        <authorList>
            <person name="Fulton L."/>
            <person name="Clifton S."/>
            <person name="Fulton B."/>
            <person name="Xu J."/>
            <person name="Minx P."/>
            <person name="Pepin K.H."/>
            <person name="Johnson M."/>
            <person name="Thiruvilangam P."/>
            <person name="Bhonagiri V."/>
            <person name="Nash W.E."/>
            <person name="Mardis E.R."/>
            <person name="Wilson R.K."/>
        </authorList>
    </citation>
    <scope>NUCLEOTIDE SEQUENCE [LARGE SCALE GENOMIC DNA]</scope>
    <source>
        <strain evidence="7 8">ATCC 27560</strain>
    </source>
</reference>
<dbReference type="Gene3D" id="3.40.50.10240">
    <property type="entry name" value="Thiamin pyrophosphokinase, catalytic domain"/>
    <property type="match status" value="1"/>
</dbReference>
<dbReference type="GO" id="GO:0016301">
    <property type="term" value="F:kinase activity"/>
    <property type="evidence" value="ECO:0007669"/>
    <property type="project" value="UniProtKB-KW"/>
</dbReference>
<dbReference type="InterPro" id="IPR007373">
    <property type="entry name" value="Thiamin_PyroPKinase_B1-bd"/>
</dbReference>
<dbReference type="GO" id="GO:0030975">
    <property type="term" value="F:thiamine binding"/>
    <property type="evidence" value="ECO:0007669"/>
    <property type="project" value="InterPro"/>
</dbReference>
<evidence type="ECO:0000256" key="2">
    <source>
        <dbReference type="ARBA" id="ARBA00022741"/>
    </source>
</evidence>
<dbReference type="AlphaFoldDB" id="A5Z9H5"/>
<dbReference type="PANTHER" id="PTHR41299">
    <property type="entry name" value="THIAMINE PYROPHOSPHOKINASE"/>
    <property type="match status" value="1"/>
</dbReference>
<dbReference type="eggNOG" id="COG1564">
    <property type="taxonomic scope" value="Bacteria"/>
</dbReference>
<reference evidence="7 8" key="2">
    <citation type="submission" date="2007-04" db="EMBL/GenBank/DDBJ databases">
        <title>Draft genome sequence of Eubacterium ventriosum (ATCC 27560).</title>
        <authorList>
            <person name="Sudarsanam P."/>
            <person name="Ley R."/>
            <person name="Guruge J."/>
            <person name="Turnbaugh P.J."/>
            <person name="Mahowald M."/>
            <person name="Liep D."/>
            <person name="Gordon J."/>
        </authorList>
    </citation>
    <scope>NUCLEOTIDE SEQUENCE [LARGE SCALE GENOMIC DNA]</scope>
    <source>
        <strain evidence="7 8">ATCC 27560</strain>
    </source>
</reference>
<gene>
    <name evidence="7" type="ORF">EUBVEN_02371</name>
</gene>
<dbReference type="NCBIfam" id="TIGR01378">
    <property type="entry name" value="thi_PPkinase"/>
    <property type="match status" value="1"/>
</dbReference>
<dbReference type="InterPro" id="IPR007371">
    <property type="entry name" value="TPK_catalytic"/>
</dbReference>
<evidence type="ECO:0000313" key="8">
    <source>
        <dbReference type="Proteomes" id="UP000006000"/>
    </source>
</evidence>
<keyword evidence="3" id="KW-0418">Kinase</keyword>
<name>A5Z9H5_9FIRM</name>
<dbReference type="InterPro" id="IPR036371">
    <property type="entry name" value="TPK_B1-bd_sf"/>
</dbReference>
<dbReference type="Pfam" id="PF04265">
    <property type="entry name" value="TPK_B1_binding"/>
    <property type="match status" value="1"/>
</dbReference>
<organism evidence="7 8">
    <name type="scientific">Eubacterium ventriosum ATCC 27560</name>
    <dbReference type="NCBI Taxonomy" id="411463"/>
    <lineage>
        <taxon>Bacteria</taxon>
        <taxon>Bacillati</taxon>
        <taxon>Bacillota</taxon>
        <taxon>Clostridia</taxon>
        <taxon>Eubacteriales</taxon>
        <taxon>Eubacteriaceae</taxon>
        <taxon>Eubacterium</taxon>
    </lineage>
</organism>
<feature type="domain" description="Thiamin pyrophosphokinase thiamin-binding" evidence="6">
    <location>
        <begin position="66"/>
        <end position="125"/>
    </location>
</feature>
<evidence type="ECO:0000256" key="1">
    <source>
        <dbReference type="ARBA" id="ARBA00022679"/>
    </source>
</evidence>
<keyword evidence="4" id="KW-0067">ATP-binding</keyword>
<keyword evidence="2" id="KW-0547">Nucleotide-binding</keyword>
<protein>
    <recommendedName>
        <fullName evidence="5">Thiamine diphosphokinase</fullName>
        <ecNumber evidence="5">2.7.6.2</ecNumber>
    </recommendedName>
</protein>
<keyword evidence="1" id="KW-0808">Transferase</keyword>
<proteinExistence type="predicted"/>
<dbReference type="SUPFAM" id="SSF63999">
    <property type="entry name" value="Thiamin pyrophosphokinase, catalytic domain"/>
    <property type="match status" value="1"/>
</dbReference>
<dbReference type="InterPro" id="IPR053149">
    <property type="entry name" value="TPK"/>
</dbReference>
<dbReference type="Proteomes" id="UP000006000">
    <property type="component" value="Unassembled WGS sequence"/>
</dbReference>
<dbReference type="EC" id="2.7.6.2" evidence="5"/>